<dbReference type="Gene3D" id="2.10.220.10">
    <property type="entry name" value="Hormone Receptor, Insulin-like Growth Factor Receptor 1, Chain A, domain 2"/>
    <property type="match status" value="1"/>
</dbReference>
<proteinExistence type="predicted"/>
<keyword evidence="2" id="KW-0812">Transmembrane</keyword>
<dbReference type="SMART" id="SM00261">
    <property type="entry name" value="FU"/>
    <property type="match status" value="1"/>
</dbReference>
<evidence type="ECO:0000313" key="4">
    <source>
        <dbReference type="Proteomes" id="UP001469553"/>
    </source>
</evidence>
<feature type="compositionally biased region" description="Acidic residues" evidence="1">
    <location>
        <begin position="212"/>
        <end position="223"/>
    </location>
</feature>
<keyword evidence="2" id="KW-1133">Transmembrane helix</keyword>
<organism evidence="3 4">
    <name type="scientific">Ameca splendens</name>
    <dbReference type="NCBI Taxonomy" id="208324"/>
    <lineage>
        <taxon>Eukaryota</taxon>
        <taxon>Metazoa</taxon>
        <taxon>Chordata</taxon>
        <taxon>Craniata</taxon>
        <taxon>Vertebrata</taxon>
        <taxon>Euteleostomi</taxon>
        <taxon>Actinopterygii</taxon>
        <taxon>Neopterygii</taxon>
        <taxon>Teleostei</taxon>
        <taxon>Neoteleostei</taxon>
        <taxon>Acanthomorphata</taxon>
        <taxon>Ovalentaria</taxon>
        <taxon>Atherinomorphae</taxon>
        <taxon>Cyprinodontiformes</taxon>
        <taxon>Goodeidae</taxon>
        <taxon>Ameca</taxon>
    </lineage>
</organism>
<dbReference type="SUPFAM" id="SSF57184">
    <property type="entry name" value="Growth factor receptor domain"/>
    <property type="match status" value="1"/>
</dbReference>
<sequence>MNAGKVFLSCDSCYPGYLLSDGRCESMCEIGQYPVVKDSDPTCEDCDDSCQECQGPGLFNCTSCSAKAILEVDGRCLPCCRHDKEWMDMETPQQDCCNCTETRGHCIFSTNLPFTYEEYRGNLTIFITASVLLVLVLIGVIFLIRHSRSKSGPSDLPPRGYKKLGSGGGFGGGSRYGGYTSASSTSYSSSGGRFQEAELVDISTPRSWNKNDDDDDDDDDEDIVYMGKDGTVYRKFRYGQLGDDNEDELEYDDESYTFR</sequence>
<keyword evidence="4" id="KW-1185">Reference proteome</keyword>
<dbReference type="InterPro" id="IPR006212">
    <property type="entry name" value="Furin_repeat"/>
</dbReference>
<feature type="transmembrane region" description="Helical" evidence="2">
    <location>
        <begin position="123"/>
        <end position="144"/>
    </location>
</feature>
<dbReference type="Proteomes" id="UP001469553">
    <property type="component" value="Unassembled WGS sequence"/>
</dbReference>
<dbReference type="EMBL" id="JAHRIP010019655">
    <property type="protein sequence ID" value="MEQ2287483.1"/>
    <property type="molecule type" value="Genomic_DNA"/>
</dbReference>
<keyword evidence="2" id="KW-0472">Membrane</keyword>
<feature type="region of interest" description="Disordered" evidence="1">
    <location>
        <begin position="202"/>
        <end position="224"/>
    </location>
</feature>
<accession>A0ABV0Y144</accession>
<reference evidence="3 4" key="1">
    <citation type="submission" date="2021-06" db="EMBL/GenBank/DDBJ databases">
        <authorList>
            <person name="Palmer J.M."/>
        </authorList>
    </citation>
    <scope>NUCLEOTIDE SEQUENCE [LARGE SCALE GENOMIC DNA]</scope>
    <source>
        <strain evidence="3 4">AS_MEX2019</strain>
        <tissue evidence="3">Muscle</tissue>
    </source>
</reference>
<gene>
    <name evidence="3" type="ORF">AMECASPLE_013093</name>
</gene>
<evidence type="ECO:0000313" key="3">
    <source>
        <dbReference type="EMBL" id="MEQ2287483.1"/>
    </source>
</evidence>
<evidence type="ECO:0000256" key="1">
    <source>
        <dbReference type="SAM" id="MobiDB-lite"/>
    </source>
</evidence>
<comment type="caution">
    <text evidence="3">The sequence shown here is derived from an EMBL/GenBank/DDBJ whole genome shotgun (WGS) entry which is preliminary data.</text>
</comment>
<evidence type="ECO:0000256" key="2">
    <source>
        <dbReference type="SAM" id="Phobius"/>
    </source>
</evidence>
<evidence type="ECO:0008006" key="5">
    <source>
        <dbReference type="Google" id="ProtNLM"/>
    </source>
</evidence>
<dbReference type="InterPro" id="IPR009030">
    <property type="entry name" value="Growth_fac_rcpt_cys_sf"/>
</dbReference>
<name>A0ABV0Y144_9TELE</name>
<protein>
    <recommendedName>
        <fullName evidence="5">Proprotein convertase subtilisin/kexin type 5</fullName>
    </recommendedName>
</protein>
<dbReference type="CDD" id="cd00064">
    <property type="entry name" value="FU"/>
    <property type="match status" value="1"/>
</dbReference>